<gene>
    <name evidence="1" type="primary">arpU</name>
    <name evidence="1" type="ORF">ERS132393_01593</name>
</gene>
<name>A0A0Z8G0T8_STRSU</name>
<reference evidence="1 2" key="1">
    <citation type="submission" date="2016-02" db="EMBL/GenBank/DDBJ databases">
        <authorList>
            <consortium name="Pathogen Informatics"/>
        </authorList>
    </citation>
    <scope>NUCLEOTIDE SEQUENCE [LARGE SCALE GENOMIC DNA]</scope>
    <source>
        <strain evidence="1 2">LSS31</strain>
    </source>
</reference>
<dbReference type="NCBIfam" id="TIGR01637">
    <property type="entry name" value="phage_arpU"/>
    <property type="match status" value="1"/>
</dbReference>
<dbReference type="EMBL" id="FIGG01000007">
    <property type="protein sequence ID" value="CYU90123.1"/>
    <property type="molecule type" value="Genomic_DNA"/>
</dbReference>
<dbReference type="RefSeq" id="WP_044751093.1">
    <property type="nucleotide sequence ID" value="NZ_CEEV01000020.1"/>
</dbReference>
<dbReference type="Proteomes" id="UP000072530">
    <property type="component" value="Unassembled WGS sequence"/>
</dbReference>
<sequence>MRLFKEIDKYFTKKNAYEVLELYRRYARMAGEEYTPKLTATYSFEPKSSGFTNKATEIQVTNRVAACDELEEITKAINRVIDPYIRQILIEKYCKWHIKQDKAIYTDLGYSESEFYRMLERGVIEFAENYRGGELLVFRKFLGDIC</sequence>
<evidence type="ECO:0000313" key="2">
    <source>
        <dbReference type="Proteomes" id="UP000072530"/>
    </source>
</evidence>
<proteinExistence type="predicted"/>
<protein>
    <submittedName>
        <fullName evidence="1">Putative autolysin regulatory protein arpU</fullName>
    </submittedName>
</protein>
<dbReference type="AlphaFoldDB" id="A0A0Z8G0T8"/>
<dbReference type="InterPro" id="IPR006524">
    <property type="entry name" value="ArpU-like"/>
</dbReference>
<evidence type="ECO:0000313" key="1">
    <source>
        <dbReference type="EMBL" id="CYU90123.1"/>
    </source>
</evidence>
<accession>A0A0Z8G0T8</accession>
<organism evidence="1 2">
    <name type="scientific">Streptococcus suis</name>
    <dbReference type="NCBI Taxonomy" id="1307"/>
    <lineage>
        <taxon>Bacteria</taxon>
        <taxon>Bacillati</taxon>
        <taxon>Bacillota</taxon>
        <taxon>Bacilli</taxon>
        <taxon>Lactobacillales</taxon>
        <taxon>Streptococcaceae</taxon>
        <taxon>Streptococcus</taxon>
    </lineage>
</organism>